<protein>
    <submittedName>
        <fullName evidence="1">Uncharacterized protein</fullName>
    </submittedName>
</protein>
<dbReference type="RefSeq" id="WP_057705543.1">
    <property type="nucleotide sequence ID" value="NZ_JQCL01000019.1"/>
</dbReference>
<comment type="caution">
    <text evidence="1">The sequence shown here is derived from an EMBL/GenBank/DDBJ whole genome shotgun (WGS) entry which is preliminary data.</text>
</comment>
<dbReference type="STRING" id="942150.IV64_GL001710"/>
<dbReference type="AlphaFoldDB" id="A0A0R2MPM6"/>
<organism evidence="1 2">
    <name type="scientific">Lactiplantibacillus xiangfangensis</name>
    <dbReference type="NCBI Taxonomy" id="942150"/>
    <lineage>
        <taxon>Bacteria</taxon>
        <taxon>Bacillati</taxon>
        <taxon>Bacillota</taxon>
        <taxon>Bacilli</taxon>
        <taxon>Lactobacillales</taxon>
        <taxon>Lactobacillaceae</taxon>
        <taxon>Lactiplantibacillus</taxon>
    </lineage>
</organism>
<reference evidence="1 2" key="1">
    <citation type="journal article" date="2015" name="Genome Announc.">
        <title>Expanding the biotechnology potential of lactobacilli through comparative genomics of 213 strains and associated genera.</title>
        <authorList>
            <person name="Sun Z."/>
            <person name="Harris H.M."/>
            <person name="McCann A."/>
            <person name="Guo C."/>
            <person name="Argimon S."/>
            <person name="Zhang W."/>
            <person name="Yang X."/>
            <person name="Jeffery I.B."/>
            <person name="Cooney J.C."/>
            <person name="Kagawa T.F."/>
            <person name="Liu W."/>
            <person name="Song Y."/>
            <person name="Salvetti E."/>
            <person name="Wrobel A."/>
            <person name="Rasinkangas P."/>
            <person name="Parkhill J."/>
            <person name="Rea M.C."/>
            <person name="O'Sullivan O."/>
            <person name="Ritari J."/>
            <person name="Douillard F.P."/>
            <person name="Paul Ross R."/>
            <person name="Yang R."/>
            <person name="Briner A.E."/>
            <person name="Felis G.E."/>
            <person name="de Vos W.M."/>
            <person name="Barrangou R."/>
            <person name="Klaenhammer T.R."/>
            <person name="Caufield P.W."/>
            <person name="Cui Y."/>
            <person name="Zhang H."/>
            <person name="O'Toole P.W."/>
        </authorList>
    </citation>
    <scope>NUCLEOTIDE SEQUENCE [LARGE SCALE GENOMIC DNA]</scope>
    <source>
        <strain evidence="1 2">LMG 26013</strain>
    </source>
</reference>
<sequence length="88" mass="10447">MTPEDIVEGQKLFAVYILQSEKYQTEKVEVIKVSTYFIYVKDEHGHLARYIKKKSFPLQYDIGLSAWFNKVYLTDNKNQAKLWEHCAK</sequence>
<accession>A0A0R2MPM6</accession>
<keyword evidence="2" id="KW-1185">Reference proteome</keyword>
<evidence type="ECO:0000313" key="1">
    <source>
        <dbReference type="EMBL" id="KRO14226.1"/>
    </source>
</evidence>
<gene>
    <name evidence="1" type="ORF">IV64_GL001710</name>
</gene>
<proteinExistence type="predicted"/>
<name>A0A0R2MPM6_9LACO</name>
<dbReference type="EMBL" id="JQCL01000019">
    <property type="protein sequence ID" value="KRO14226.1"/>
    <property type="molecule type" value="Genomic_DNA"/>
</dbReference>
<dbReference type="PATRIC" id="fig|942150.3.peg.1773"/>
<dbReference type="Proteomes" id="UP000051783">
    <property type="component" value="Unassembled WGS sequence"/>
</dbReference>
<evidence type="ECO:0000313" key="2">
    <source>
        <dbReference type="Proteomes" id="UP000051783"/>
    </source>
</evidence>